<keyword evidence="2" id="KW-1185">Reference proteome</keyword>
<proteinExistence type="predicted"/>
<gene>
    <name evidence="1" type="ORF">SAMN05878391_1637</name>
</gene>
<evidence type="ECO:0000313" key="1">
    <source>
        <dbReference type="EMBL" id="SOC42344.1"/>
    </source>
</evidence>
<dbReference type="OrthoDB" id="2390155at2"/>
<evidence type="ECO:0008006" key="3">
    <source>
        <dbReference type="Google" id="ProtNLM"/>
    </source>
</evidence>
<dbReference type="AlphaFoldDB" id="A0A285UK96"/>
<sequence>MDLLTMGLILLVFAGVTIIFAQRKELAHLREKIEKLEAPPAEEKWVVEARDKLETQGAGKAVKYVRNVTGMSQAEAKQFVNGLEEK</sequence>
<accession>A0A285UK96</accession>
<dbReference type="EMBL" id="OBQF01000003">
    <property type="protein sequence ID" value="SOC42344.1"/>
    <property type="molecule type" value="Genomic_DNA"/>
</dbReference>
<name>A0A285UK96_9STAP</name>
<dbReference type="RefSeq" id="WP_097040942.1">
    <property type="nucleotide sequence ID" value="NZ_OBQF01000003.1"/>
</dbReference>
<evidence type="ECO:0000313" key="2">
    <source>
        <dbReference type="Proteomes" id="UP000219412"/>
    </source>
</evidence>
<protein>
    <recommendedName>
        <fullName evidence="3">Ribosomal L7/L12-like protein</fullName>
    </recommendedName>
</protein>
<dbReference type="Proteomes" id="UP000219412">
    <property type="component" value="Unassembled WGS sequence"/>
</dbReference>
<organism evidence="1 2">
    <name type="scientific">Salinicoccus kekensis</name>
    <dbReference type="NCBI Taxonomy" id="714307"/>
    <lineage>
        <taxon>Bacteria</taxon>
        <taxon>Bacillati</taxon>
        <taxon>Bacillota</taxon>
        <taxon>Bacilli</taxon>
        <taxon>Bacillales</taxon>
        <taxon>Staphylococcaceae</taxon>
        <taxon>Salinicoccus</taxon>
    </lineage>
</organism>
<reference evidence="2" key="1">
    <citation type="submission" date="2017-08" db="EMBL/GenBank/DDBJ databases">
        <authorList>
            <person name="Varghese N."/>
            <person name="Submissions S."/>
        </authorList>
    </citation>
    <scope>NUCLEOTIDE SEQUENCE [LARGE SCALE GENOMIC DNA]</scope>
    <source>
        <strain evidence="2">DSM 23173</strain>
    </source>
</reference>